<dbReference type="SUPFAM" id="SSF55729">
    <property type="entry name" value="Acyl-CoA N-acyltransferases (Nat)"/>
    <property type="match status" value="1"/>
</dbReference>
<dbReference type="InterPro" id="IPR050832">
    <property type="entry name" value="Bact_Acetyltransf"/>
</dbReference>
<dbReference type="Proteomes" id="UP000242224">
    <property type="component" value="Unassembled WGS sequence"/>
</dbReference>
<proteinExistence type="predicted"/>
<reference evidence="4 5" key="1">
    <citation type="submission" date="2016-11" db="EMBL/GenBank/DDBJ databases">
        <title>A multilocus sequence analysis scheme for characterization of bacteria in the genus Thioclava.</title>
        <authorList>
            <person name="Liu Y."/>
            <person name="Shao Z."/>
        </authorList>
    </citation>
    <scope>NUCLEOTIDE SEQUENCE [LARGE SCALE GENOMIC DNA]</scope>
    <source>
        <strain evidence="4 5">11.10-0-13</strain>
    </source>
</reference>
<evidence type="ECO:0000256" key="1">
    <source>
        <dbReference type="ARBA" id="ARBA00022679"/>
    </source>
</evidence>
<dbReference type="Pfam" id="PF00583">
    <property type="entry name" value="Acetyltransf_1"/>
    <property type="match status" value="1"/>
</dbReference>
<evidence type="ECO:0000256" key="2">
    <source>
        <dbReference type="ARBA" id="ARBA00023315"/>
    </source>
</evidence>
<dbReference type="CDD" id="cd04301">
    <property type="entry name" value="NAT_SF"/>
    <property type="match status" value="1"/>
</dbReference>
<feature type="domain" description="N-acetyltransferase" evidence="3">
    <location>
        <begin position="1"/>
        <end position="148"/>
    </location>
</feature>
<dbReference type="PANTHER" id="PTHR43877:SF2">
    <property type="entry name" value="AMINOALKYLPHOSPHONATE N-ACETYLTRANSFERASE-RELATED"/>
    <property type="match status" value="1"/>
</dbReference>
<evidence type="ECO:0000313" key="5">
    <source>
        <dbReference type="Proteomes" id="UP000242224"/>
    </source>
</evidence>
<evidence type="ECO:0000313" key="4">
    <source>
        <dbReference type="EMBL" id="OOY12452.1"/>
    </source>
</evidence>
<dbReference type="RefSeq" id="WP_078573110.1">
    <property type="nucleotide sequence ID" value="NZ_MPZS01000001.1"/>
</dbReference>
<sequence length="149" mass="16361">MIRAARAEDLDRIGAIPDAAFLPYIARIGRPPAPMAADHRSDLSHLWVCEHDGDVVGYMGLIARDGPQIALQIEPIAVDPDVQGKGIGGRLIAFAEAQARSLGVERLTLYVNAAMIETRAIYAHLGFLETDRRVEDGFDRVFLEKSLPR</sequence>
<dbReference type="InterPro" id="IPR000182">
    <property type="entry name" value="GNAT_dom"/>
</dbReference>
<accession>A0ABX3MM37</accession>
<protein>
    <recommendedName>
        <fullName evidence="3">N-acetyltransferase domain-containing protein</fullName>
    </recommendedName>
</protein>
<name>A0ABX3MM37_9RHOB</name>
<gene>
    <name evidence="4" type="ORF">BMG00_00915</name>
</gene>
<keyword evidence="5" id="KW-1185">Reference proteome</keyword>
<dbReference type="Gene3D" id="3.40.630.30">
    <property type="match status" value="1"/>
</dbReference>
<keyword evidence="1" id="KW-0808">Transferase</keyword>
<comment type="caution">
    <text evidence="4">The sequence shown here is derived from an EMBL/GenBank/DDBJ whole genome shotgun (WGS) entry which is preliminary data.</text>
</comment>
<dbReference type="PROSITE" id="PS51186">
    <property type="entry name" value="GNAT"/>
    <property type="match status" value="1"/>
</dbReference>
<dbReference type="EMBL" id="MPZS01000001">
    <property type="protein sequence ID" value="OOY12452.1"/>
    <property type="molecule type" value="Genomic_DNA"/>
</dbReference>
<keyword evidence="2" id="KW-0012">Acyltransferase</keyword>
<organism evidence="4 5">
    <name type="scientific">Thioclava marina</name>
    <dbReference type="NCBI Taxonomy" id="1915077"/>
    <lineage>
        <taxon>Bacteria</taxon>
        <taxon>Pseudomonadati</taxon>
        <taxon>Pseudomonadota</taxon>
        <taxon>Alphaproteobacteria</taxon>
        <taxon>Rhodobacterales</taxon>
        <taxon>Paracoccaceae</taxon>
        <taxon>Thioclava</taxon>
    </lineage>
</organism>
<dbReference type="InterPro" id="IPR016181">
    <property type="entry name" value="Acyl_CoA_acyltransferase"/>
</dbReference>
<dbReference type="PANTHER" id="PTHR43877">
    <property type="entry name" value="AMINOALKYLPHOSPHONATE N-ACETYLTRANSFERASE-RELATED-RELATED"/>
    <property type="match status" value="1"/>
</dbReference>
<evidence type="ECO:0000259" key="3">
    <source>
        <dbReference type="PROSITE" id="PS51186"/>
    </source>
</evidence>